<keyword evidence="4 7" id="KW-0472">Membrane</keyword>
<feature type="transmembrane region" description="Helical" evidence="7">
    <location>
        <begin position="98"/>
        <end position="117"/>
    </location>
</feature>
<dbReference type="PANTHER" id="PTHR42718">
    <property type="entry name" value="MAJOR FACILITATOR SUPERFAMILY MULTIDRUG TRANSPORTER MFSC"/>
    <property type="match status" value="1"/>
</dbReference>
<evidence type="ECO:0000313" key="9">
    <source>
        <dbReference type="EMBL" id="GBQ02316.1"/>
    </source>
</evidence>
<keyword evidence="5" id="KW-0046">Antibiotic resistance</keyword>
<evidence type="ECO:0000313" key="10">
    <source>
        <dbReference type="Proteomes" id="UP000265354"/>
    </source>
</evidence>
<name>A0A388T1A7_9ACTN</name>
<feature type="region of interest" description="Disordered" evidence="6">
    <location>
        <begin position="1"/>
        <end position="23"/>
    </location>
</feature>
<dbReference type="Gene3D" id="1.20.1250.20">
    <property type="entry name" value="MFS general substrate transporter like domains"/>
    <property type="match status" value="1"/>
</dbReference>
<sequence length="478" mass="48525">MHLGRPHRRPHGEDPGPHTGGPGAGQPRLGLTLIAASLCIFVVQLDFLALNLALPRMASELGTTTTDLQWVISGYMLALAATLVPGGRLGDILGRRRMLLGGLVVFGACSLAAGLSSDAGVVIVMRIAQGVGAGVLFPLAIAVITDAYPPERTLRAIGNAFGIGAVALALGPVFGGGVTELLSWRVVLLVNVPTCAAAILMVVAGVRESRDTTVPRSIDLPGVLAVAAGIALVTYAVDRSTAWPPGWTVGLAAAGVLLLVAFVLHERVTRWPLVALDLFRNKPYVLITMMATVANIAFVVAMYGITIYLQQVEGYSPLGAGLVFLAASVSAGIAALLSGRLGERFDVPRTIGVGTVVGGAGLFLASFGGGLWTYVPGLALTGLGYGLGWTMGSAGTQVVVPPERAGQASGVTLAVMIGVAGICVAAGATLIEVRAAGEGLGASIEGLLRWVAVGSAVAAVVIGGLAERMMPRTPAGSG</sequence>
<dbReference type="RefSeq" id="WP_116428125.1">
    <property type="nucleotide sequence ID" value="NZ_BGZL01000010.1"/>
</dbReference>
<dbReference type="GO" id="GO:0005886">
    <property type="term" value="C:plasma membrane"/>
    <property type="evidence" value="ECO:0007669"/>
    <property type="project" value="UniProtKB-SubCell"/>
</dbReference>
<protein>
    <submittedName>
        <fullName evidence="9">MFS transporter</fullName>
    </submittedName>
</protein>
<feature type="transmembrane region" description="Helical" evidence="7">
    <location>
        <begin position="284"/>
        <end position="309"/>
    </location>
</feature>
<feature type="transmembrane region" description="Helical" evidence="7">
    <location>
        <begin position="68"/>
        <end position="86"/>
    </location>
</feature>
<evidence type="ECO:0000256" key="1">
    <source>
        <dbReference type="ARBA" id="ARBA00004651"/>
    </source>
</evidence>
<feature type="compositionally biased region" description="Basic residues" evidence="6">
    <location>
        <begin position="1"/>
        <end position="10"/>
    </location>
</feature>
<evidence type="ECO:0000259" key="8">
    <source>
        <dbReference type="PROSITE" id="PS50850"/>
    </source>
</evidence>
<keyword evidence="3 7" id="KW-1133">Transmembrane helix</keyword>
<dbReference type="GO" id="GO:0046677">
    <property type="term" value="P:response to antibiotic"/>
    <property type="evidence" value="ECO:0007669"/>
    <property type="project" value="UniProtKB-KW"/>
</dbReference>
<dbReference type="InterPro" id="IPR020846">
    <property type="entry name" value="MFS_dom"/>
</dbReference>
<feature type="transmembrane region" description="Helical" evidence="7">
    <location>
        <begin position="243"/>
        <end position="264"/>
    </location>
</feature>
<feature type="transmembrane region" description="Helical" evidence="7">
    <location>
        <begin position="378"/>
        <end position="399"/>
    </location>
</feature>
<evidence type="ECO:0000256" key="7">
    <source>
        <dbReference type="SAM" id="Phobius"/>
    </source>
</evidence>
<reference evidence="9 10" key="1">
    <citation type="submission" date="2018-07" db="EMBL/GenBank/DDBJ databases">
        <title>Whole Genome Shotgun Sequence of Streptomyces spongiicola strain 531S.</title>
        <authorList>
            <person name="Dohra H."/>
            <person name="Kodani S."/>
        </authorList>
    </citation>
    <scope>NUCLEOTIDE SEQUENCE [LARGE SCALE GENOMIC DNA]</scope>
    <source>
        <strain evidence="9 10">531S</strain>
    </source>
</reference>
<feature type="transmembrane region" description="Helical" evidence="7">
    <location>
        <begin position="123"/>
        <end position="144"/>
    </location>
</feature>
<accession>A0A388T1A7</accession>
<feature type="transmembrane region" description="Helical" evidence="7">
    <location>
        <begin position="315"/>
        <end position="338"/>
    </location>
</feature>
<evidence type="ECO:0000256" key="5">
    <source>
        <dbReference type="ARBA" id="ARBA00023251"/>
    </source>
</evidence>
<organism evidence="9 10">
    <name type="scientific">Streptomyces spongiicola</name>
    <dbReference type="NCBI Taxonomy" id="1690221"/>
    <lineage>
        <taxon>Bacteria</taxon>
        <taxon>Bacillati</taxon>
        <taxon>Actinomycetota</taxon>
        <taxon>Actinomycetes</taxon>
        <taxon>Kitasatosporales</taxon>
        <taxon>Streptomycetaceae</taxon>
        <taxon>Streptomyces</taxon>
    </lineage>
</organism>
<feature type="transmembrane region" description="Helical" evidence="7">
    <location>
        <begin position="218"/>
        <end position="237"/>
    </location>
</feature>
<keyword evidence="2 7" id="KW-0812">Transmembrane</keyword>
<comment type="caution">
    <text evidence="9">The sequence shown here is derived from an EMBL/GenBank/DDBJ whole genome shotgun (WGS) entry which is preliminary data.</text>
</comment>
<dbReference type="Gene3D" id="1.20.1720.10">
    <property type="entry name" value="Multidrug resistance protein D"/>
    <property type="match status" value="1"/>
</dbReference>
<dbReference type="CDD" id="cd17321">
    <property type="entry name" value="MFS_MMR_MDR_like"/>
    <property type="match status" value="1"/>
</dbReference>
<evidence type="ECO:0000256" key="2">
    <source>
        <dbReference type="ARBA" id="ARBA00022692"/>
    </source>
</evidence>
<feature type="transmembrane region" description="Helical" evidence="7">
    <location>
        <begin position="29"/>
        <end position="48"/>
    </location>
</feature>
<dbReference type="PANTHER" id="PTHR42718:SF49">
    <property type="entry name" value="EXPORT PROTEIN"/>
    <property type="match status" value="1"/>
</dbReference>
<dbReference type="Proteomes" id="UP000265354">
    <property type="component" value="Unassembled WGS sequence"/>
</dbReference>
<feature type="transmembrane region" description="Helical" evidence="7">
    <location>
        <begin position="156"/>
        <end position="174"/>
    </location>
</feature>
<gene>
    <name evidence="9" type="ORF">SSP531S_37740</name>
</gene>
<comment type="subcellular location">
    <subcellularLocation>
        <location evidence="1">Cell membrane</location>
        <topology evidence="1">Multi-pass membrane protein</topology>
    </subcellularLocation>
</comment>
<proteinExistence type="predicted"/>
<dbReference type="InterPro" id="IPR011701">
    <property type="entry name" value="MFS"/>
</dbReference>
<dbReference type="Pfam" id="PF07690">
    <property type="entry name" value="MFS_1"/>
    <property type="match status" value="1"/>
</dbReference>
<feature type="transmembrane region" description="Helical" evidence="7">
    <location>
        <begin position="447"/>
        <end position="466"/>
    </location>
</feature>
<dbReference type="PROSITE" id="PS50850">
    <property type="entry name" value="MFS"/>
    <property type="match status" value="1"/>
</dbReference>
<dbReference type="SUPFAM" id="SSF103473">
    <property type="entry name" value="MFS general substrate transporter"/>
    <property type="match status" value="1"/>
</dbReference>
<evidence type="ECO:0000256" key="3">
    <source>
        <dbReference type="ARBA" id="ARBA00022989"/>
    </source>
</evidence>
<feature type="domain" description="Major facilitator superfamily (MFS) profile" evidence="8">
    <location>
        <begin position="32"/>
        <end position="478"/>
    </location>
</feature>
<dbReference type="EMBL" id="BGZL01000010">
    <property type="protein sequence ID" value="GBQ02316.1"/>
    <property type="molecule type" value="Genomic_DNA"/>
</dbReference>
<feature type="transmembrane region" description="Helical" evidence="7">
    <location>
        <begin position="350"/>
        <end position="372"/>
    </location>
</feature>
<dbReference type="InterPro" id="IPR036259">
    <property type="entry name" value="MFS_trans_sf"/>
</dbReference>
<evidence type="ECO:0000256" key="6">
    <source>
        <dbReference type="SAM" id="MobiDB-lite"/>
    </source>
</evidence>
<feature type="transmembrane region" description="Helical" evidence="7">
    <location>
        <begin position="186"/>
        <end position="206"/>
    </location>
</feature>
<feature type="transmembrane region" description="Helical" evidence="7">
    <location>
        <begin position="411"/>
        <end position="431"/>
    </location>
</feature>
<evidence type="ECO:0000256" key="4">
    <source>
        <dbReference type="ARBA" id="ARBA00023136"/>
    </source>
</evidence>
<dbReference type="AlphaFoldDB" id="A0A388T1A7"/>
<dbReference type="GO" id="GO:0022857">
    <property type="term" value="F:transmembrane transporter activity"/>
    <property type="evidence" value="ECO:0007669"/>
    <property type="project" value="InterPro"/>
</dbReference>